<accession>A0AAW1IFA7</accession>
<comment type="caution">
    <text evidence="2">The sequence shown here is derived from an EMBL/GenBank/DDBJ whole genome shotgun (WGS) entry which is preliminary data.</text>
</comment>
<proteinExistence type="predicted"/>
<gene>
    <name evidence="2" type="ORF">QE152_g35741</name>
</gene>
<organism evidence="2 3">
    <name type="scientific">Popillia japonica</name>
    <name type="common">Japanese beetle</name>
    <dbReference type="NCBI Taxonomy" id="7064"/>
    <lineage>
        <taxon>Eukaryota</taxon>
        <taxon>Metazoa</taxon>
        <taxon>Ecdysozoa</taxon>
        <taxon>Arthropoda</taxon>
        <taxon>Hexapoda</taxon>
        <taxon>Insecta</taxon>
        <taxon>Pterygota</taxon>
        <taxon>Neoptera</taxon>
        <taxon>Endopterygota</taxon>
        <taxon>Coleoptera</taxon>
        <taxon>Polyphaga</taxon>
        <taxon>Scarabaeiformia</taxon>
        <taxon>Scarabaeidae</taxon>
        <taxon>Rutelinae</taxon>
        <taxon>Popillia</taxon>
    </lineage>
</organism>
<dbReference type="Proteomes" id="UP001458880">
    <property type="component" value="Unassembled WGS sequence"/>
</dbReference>
<evidence type="ECO:0000313" key="3">
    <source>
        <dbReference type="Proteomes" id="UP001458880"/>
    </source>
</evidence>
<feature type="signal peptide" evidence="1">
    <location>
        <begin position="1"/>
        <end position="18"/>
    </location>
</feature>
<dbReference type="AlphaFoldDB" id="A0AAW1IFA7"/>
<evidence type="ECO:0000256" key="1">
    <source>
        <dbReference type="SAM" id="SignalP"/>
    </source>
</evidence>
<sequence>MDNWITLFELFYPLLVWCDMNMDECWRNPLPIKRLAELEGLDEFDNVLVTNEVLSLEPLIDNQSASKERESDEEDEIASPKISIPKLCHVLYALNTI</sequence>
<dbReference type="EMBL" id="JASPKY010000603">
    <property type="protein sequence ID" value="KAK9688174.1"/>
    <property type="molecule type" value="Genomic_DNA"/>
</dbReference>
<keyword evidence="1" id="KW-0732">Signal</keyword>
<keyword evidence="3" id="KW-1185">Reference proteome</keyword>
<name>A0AAW1IFA7_POPJA</name>
<feature type="chain" id="PRO_5043329323" evidence="1">
    <location>
        <begin position="19"/>
        <end position="97"/>
    </location>
</feature>
<protein>
    <submittedName>
        <fullName evidence="2">Uncharacterized protein</fullName>
    </submittedName>
</protein>
<reference evidence="2 3" key="1">
    <citation type="journal article" date="2024" name="BMC Genomics">
        <title>De novo assembly and annotation of Popillia japonica's genome with initial clues to its potential as an invasive pest.</title>
        <authorList>
            <person name="Cucini C."/>
            <person name="Boschi S."/>
            <person name="Funari R."/>
            <person name="Cardaioli E."/>
            <person name="Iannotti N."/>
            <person name="Marturano G."/>
            <person name="Paoli F."/>
            <person name="Bruttini M."/>
            <person name="Carapelli A."/>
            <person name="Frati F."/>
            <person name="Nardi F."/>
        </authorList>
    </citation>
    <scope>NUCLEOTIDE SEQUENCE [LARGE SCALE GENOMIC DNA]</scope>
    <source>
        <strain evidence="2">DMR45628</strain>
    </source>
</reference>
<evidence type="ECO:0000313" key="2">
    <source>
        <dbReference type="EMBL" id="KAK9688174.1"/>
    </source>
</evidence>